<dbReference type="STRING" id="1890364.A0A2P6N7C4"/>
<name>A0A2P6N7C4_9EUKA</name>
<dbReference type="Gene3D" id="3.40.50.720">
    <property type="entry name" value="NAD(P)-binding Rossmann-like Domain"/>
    <property type="match status" value="1"/>
</dbReference>
<dbReference type="InterPro" id="IPR013154">
    <property type="entry name" value="ADH-like_N"/>
</dbReference>
<dbReference type="Pfam" id="PF00107">
    <property type="entry name" value="ADH_zinc_N"/>
    <property type="match status" value="1"/>
</dbReference>
<dbReference type="InterPro" id="IPR047122">
    <property type="entry name" value="Trans-enoyl_RdTase-like"/>
</dbReference>
<protein>
    <recommendedName>
        <fullName evidence="1">Enoyl reductase (ER) domain-containing protein</fullName>
    </recommendedName>
</protein>
<dbReference type="InParanoid" id="A0A2P6N7C4"/>
<dbReference type="Gene3D" id="3.90.180.10">
    <property type="entry name" value="Medium-chain alcohol dehydrogenases, catalytic domain"/>
    <property type="match status" value="1"/>
</dbReference>
<dbReference type="CDD" id="cd08249">
    <property type="entry name" value="enoyl_reductase_like"/>
    <property type="match status" value="1"/>
</dbReference>
<comment type="caution">
    <text evidence="2">The sequence shown here is derived from an EMBL/GenBank/DDBJ whole genome shotgun (WGS) entry which is preliminary data.</text>
</comment>
<keyword evidence="3" id="KW-1185">Reference proteome</keyword>
<evidence type="ECO:0000313" key="2">
    <source>
        <dbReference type="EMBL" id="PRP79840.1"/>
    </source>
</evidence>
<dbReference type="Proteomes" id="UP000241769">
    <property type="component" value="Unassembled WGS sequence"/>
</dbReference>
<feature type="domain" description="Enoyl reductase (ER)" evidence="1">
    <location>
        <begin position="22"/>
        <end position="349"/>
    </location>
</feature>
<dbReference type="AlphaFoldDB" id="A0A2P6N7C4"/>
<dbReference type="SMART" id="SM00829">
    <property type="entry name" value="PKS_ER"/>
    <property type="match status" value="1"/>
</dbReference>
<reference evidence="2 3" key="1">
    <citation type="journal article" date="2018" name="Genome Biol. Evol.">
        <title>Multiple Roots of Fruiting Body Formation in Amoebozoa.</title>
        <authorList>
            <person name="Hillmann F."/>
            <person name="Forbes G."/>
            <person name="Novohradska S."/>
            <person name="Ferling I."/>
            <person name="Riege K."/>
            <person name="Groth M."/>
            <person name="Westermann M."/>
            <person name="Marz M."/>
            <person name="Spaller T."/>
            <person name="Winckler T."/>
            <person name="Schaap P."/>
            <person name="Glockner G."/>
        </authorList>
    </citation>
    <scope>NUCLEOTIDE SEQUENCE [LARGE SCALE GENOMIC DNA]</scope>
    <source>
        <strain evidence="2 3">Jena</strain>
    </source>
</reference>
<dbReference type="InterPro" id="IPR011032">
    <property type="entry name" value="GroES-like_sf"/>
</dbReference>
<proteinExistence type="predicted"/>
<dbReference type="Pfam" id="PF08240">
    <property type="entry name" value="ADH_N"/>
    <property type="match status" value="1"/>
</dbReference>
<dbReference type="InterPro" id="IPR013149">
    <property type="entry name" value="ADH-like_C"/>
</dbReference>
<evidence type="ECO:0000259" key="1">
    <source>
        <dbReference type="SMART" id="SM00829"/>
    </source>
</evidence>
<sequence length="351" mass="38149">MALAPSFMKAVITTEDHNIKVQELSNLSVSQISVPSIESERQILIHSAGINPTDWKHAKHLSPEGTISGCDLAGVVEDSGRSKEVKVGDRLAAFVHGGNYKNYGAFAEYALVEPDTSIRLPEYMSFDQGATLGIPLGTAAFALYHKLKLPEPGVVIPRSFPVLIWSGSSAVGQYAIQLAKLSGLSVVTTASFQHHERLRSLGADSVFDYHDPHVSEKIKEATHNDLAYALDCVSSEESLKSVTDAFGEKGGKVAVLLSPEGKDIRKDAEVVPVLVYTCLGKEFTFAGKKYPASADDRQFYERWVKMANGLLEEKKIVTLPTEDRGGLEGVASAFKDMEEGKNKGVKYVIHP</sequence>
<organism evidence="2 3">
    <name type="scientific">Planoprotostelium fungivorum</name>
    <dbReference type="NCBI Taxonomy" id="1890364"/>
    <lineage>
        <taxon>Eukaryota</taxon>
        <taxon>Amoebozoa</taxon>
        <taxon>Evosea</taxon>
        <taxon>Variosea</taxon>
        <taxon>Cavosteliida</taxon>
        <taxon>Cavosteliaceae</taxon>
        <taxon>Planoprotostelium</taxon>
    </lineage>
</organism>
<accession>A0A2P6N7C4</accession>
<dbReference type="EMBL" id="MDYQ01000168">
    <property type="protein sequence ID" value="PRP79840.1"/>
    <property type="molecule type" value="Genomic_DNA"/>
</dbReference>
<dbReference type="InterPro" id="IPR020843">
    <property type="entry name" value="ER"/>
</dbReference>
<dbReference type="InterPro" id="IPR036291">
    <property type="entry name" value="NAD(P)-bd_dom_sf"/>
</dbReference>
<dbReference type="SUPFAM" id="SSF50129">
    <property type="entry name" value="GroES-like"/>
    <property type="match status" value="1"/>
</dbReference>
<dbReference type="PANTHER" id="PTHR45348">
    <property type="entry name" value="HYPOTHETICAL OXIDOREDUCTASE (EUROFUNG)"/>
    <property type="match status" value="1"/>
</dbReference>
<gene>
    <name evidence="2" type="ORF">PROFUN_12452</name>
</gene>
<dbReference type="GO" id="GO:0016651">
    <property type="term" value="F:oxidoreductase activity, acting on NAD(P)H"/>
    <property type="evidence" value="ECO:0007669"/>
    <property type="project" value="InterPro"/>
</dbReference>
<evidence type="ECO:0000313" key="3">
    <source>
        <dbReference type="Proteomes" id="UP000241769"/>
    </source>
</evidence>
<dbReference type="PANTHER" id="PTHR45348:SF2">
    <property type="entry name" value="ZINC-TYPE ALCOHOL DEHYDROGENASE-LIKE PROTEIN C2E1P3.01"/>
    <property type="match status" value="1"/>
</dbReference>
<dbReference type="OrthoDB" id="9992527at2759"/>
<dbReference type="SUPFAM" id="SSF51735">
    <property type="entry name" value="NAD(P)-binding Rossmann-fold domains"/>
    <property type="match status" value="1"/>
</dbReference>